<dbReference type="Gene3D" id="1.25.10.10">
    <property type="entry name" value="Leucine-rich Repeat Variant"/>
    <property type="match status" value="1"/>
</dbReference>
<evidence type="ECO:0000313" key="2">
    <source>
        <dbReference type="RefSeq" id="XP_013165437.1"/>
    </source>
</evidence>
<evidence type="ECO:0000256" key="1">
    <source>
        <dbReference type="SAM" id="SignalP"/>
    </source>
</evidence>
<keyword evidence="1" id="KW-0732">Signal</keyword>
<protein>
    <submittedName>
        <fullName evidence="2">Uncharacterized protein LOC106116226</fullName>
    </submittedName>
</protein>
<sequence>MNNYLIISFFVFSLFLKGYSATDIAEGDDNETPNEKTTEEFPQDNIEKYIEMFEETARQLNKASDEDVTALENTIDIYDEMSDIVQAFIDLNINSNNVYKFLRAKGLDRVVAPYLKVIHTPLRRQFLILTKQLLDIAPTTAKAIIPVSILDNLLDIFENDHNLSLKAYALDILHSWLPGNPKMQARVMKLKGLDPFYHQISNLDITVIHTLLDLFNKILDEHIKARETPRTRENAEDLVMYQRIGLIERMSTSHVCDGLLNIFESSLPFIPRTGQIISSMFELVKKIKPFCLNTYKGKSRPIEVFNELYQFVNDKSNDRAFEKYGMNKTDIYAVLEKYVQELKYAVVKDEL</sequence>
<dbReference type="RefSeq" id="XP_013165437.1">
    <property type="nucleotide sequence ID" value="XM_013309983.1"/>
</dbReference>
<feature type="signal peptide" evidence="1">
    <location>
        <begin position="1"/>
        <end position="21"/>
    </location>
</feature>
<dbReference type="InterPro" id="IPR011989">
    <property type="entry name" value="ARM-like"/>
</dbReference>
<dbReference type="KEGG" id="pxu:106116226"/>
<feature type="chain" id="PRO_5042551221" evidence="1">
    <location>
        <begin position="22"/>
        <end position="351"/>
    </location>
</feature>
<dbReference type="GeneID" id="106116226"/>
<reference evidence="2" key="1">
    <citation type="submission" date="2025-08" db="UniProtKB">
        <authorList>
            <consortium name="RefSeq"/>
        </authorList>
    </citation>
    <scope>IDENTIFICATION</scope>
</reference>
<proteinExistence type="predicted"/>
<accession>A0AAJ7E6Y4</accession>
<name>A0AAJ7E6Y4_PAPXU</name>
<dbReference type="SUPFAM" id="SSF48371">
    <property type="entry name" value="ARM repeat"/>
    <property type="match status" value="1"/>
</dbReference>
<gene>
    <name evidence="2" type="primary">LOC106116226</name>
</gene>
<organism evidence="2">
    <name type="scientific">Papilio xuthus</name>
    <name type="common">Asian swallowtail butterfly</name>
    <dbReference type="NCBI Taxonomy" id="66420"/>
    <lineage>
        <taxon>Eukaryota</taxon>
        <taxon>Metazoa</taxon>
        <taxon>Ecdysozoa</taxon>
        <taxon>Arthropoda</taxon>
        <taxon>Hexapoda</taxon>
        <taxon>Insecta</taxon>
        <taxon>Pterygota</taxon>
        <taxon>Neoptera</taxon>
        <taxon>Endopterygota</taxon>
        <taxon>Lepidoptera</taxon>
        <taxon>Glossata</taxon>
        <taxon>Ditrysia</taxon>
        <taxon>Papilionoidea</taxon>
        <taxon>Papilionidae</taxon>
        <taxon>Papilioninae</taxon>
        <taxon>Papilio</taxon>
    </lineage>
</organism>
<dbReference type="InterPro" id="IPR016024">
    <property type="entry name" value="ARM-type_fold"/>
</dbReference>
<dbReference type="Proteomes" id="UP000694872">
    <property type="component" value="Unplaced"/>
</dbReference>
<dbReference type="AlphaFoldDB" id="A0AAJ7E6Y4"/>